<feature type="transmembrane region" description="Helical" evidence="1">
    <location>
        <begin position="108"/>
        <end position="130"/>
    </location>
</feature>
<feature type="transmembrane region" description="Helical" evidence="1">
    <location>
        <begin position="76"/>
        <end position="96"/>
    </location>
</feature>
<dbReference type="RefSeq" id="WP_151513403.1">
    <property type="nucleotide sequence ID" value="NZ_VYUA01000048.1"/>
</dbReference>
<keyword evidence="1" id="KW-0472">Membrane</keyword>
<keyword evidence="1" id="KW-1133">Transmembrane helix</keyword>
<sequence length="152" mass="15941">MITPWYRAAAYAATVTLASMAVQATVFLLLLLLSGNPAGDMADLLITPVLAFPFFSIAVLTVTRMVLPALPRWRTAAIDTTLYTLVLLFVTIGFTASEGLADAVDFGFVMLTVGLLSLQLPAALAASALAQPRLLPVVGASAPQIPARRTPA</sequence>
<reference evidence="2 3" key="1">
    <citation type="submission" date="2019-09" db="EMBL/GenBank/DDBJ databases">
        <authorList>
            <person name="Liu P."/>
        </authorList>
    </citation>
    <scope>NUCLEOTIDE SEQUENCE [LARGE SCALE GENOMIC DNA]</scope>
    <source>
        <strain evidence="2 3">TRM68085</strain>
    </source>
</reference>
<dbReference type="Proteomes" id="UP000326907">
    <property type="component" value="Unassembled WGS sequence"/>
</dbReference>
<keyword evidence="1" id="KW-0812">Transmembrane</keyword>
<dbReference type="EMBL" id="VYUA01000048">
    <property type="protein sequence ID" value="KAB2588468.1"/>
    <property type="molecule type" value="Genomic_DNA"/>
</dbReference>
<evidence type="ECO:0000313" key="2">
    <source>
        <dbReference type="EMBL" id="KAB2588468.1"/>
    </source>
</evidence>
<name>A0A5N5ECK7_9ACTN</name>
<proteinExistence type="predicted"/>
<protein>
    <submittedName>
        <fullName evidence="2">Uncharacterized protein</fullName>
    </submittedName>
</protein>
<dbReference type="AlphaFoldDB" id="A0A5N5ECK7"/>
<feature type="transmembrane region" description="Helical" evidence="1">
    <location>
        <begin position="12"/>
        <end position="33"/>
    </location>
</feature>
<evidence type="ECO:0000313" key="3">
    <source>
        <dbReference type="Proteomes" id="UP000326907"/>
    </source>
</evidence>
<evidence type="ECO:0000256" key="1">
    <source>
        <dbReference type="SAM" id="Phobius"/>
    </source>
</evidence>
<gene>
    <name evidence="2" type="ORF">F5983_32030</name>
</gene>
<organism evidence="2 3">
    <name type="scientific">Streptomyces arboris</name>
    <dbReference type="NCBI Taxonomy" id="2600619"/>
    <lineage>
        <taxon>Bacteria</taxon>
        <taxon>Bacillati</taxon>
        <taxon>Actinomycetota</taxon>
        <taxon>Actinomycetes</taxon>
        <taxon>Kitasatosporales</taxon>
        <taxon>Streptomycetaceae</taxon>
        <taxon>Streptomyces</taxon>
    </lineage>
</organism>
<accession>A0A5N5ECK7</accession>
<keyword evidence="3" id="KW-1185">Reference proteome</keyword>
<feature type="transmembrane region" description="Helical" evidence="1">
    <location>
        <begin position="45"/>
        <end position="67"/>
    </location>
</feature>
<comment type="caution">
    <text evidence="2">The sequence shown here is derived from an EMBL/GenBank/DDBJ whole genome shotgun (WGS) entry which is preliminary data.</text>
</comment>